<dbReference type="AlphaFoldDB" id="A0A368MWI4"/>
<dbReference type="OrthoDB" id="1119698at2"/>
<sequence>MEENNISYLIRGCIFKVYNAVGPGLLESAYETALAYELQKAGLQVQTQVVLPFQYESISLDVGYRVDILVENKVLIEVKSVEELAEVHFKQLTTYLKLSGLKLGILVNFNTAEINESIKRVANKL</sequence>
<proteinExistence type="predicted"/>
<dbReference type="RefSeq" id="WP_114303819.1">
    <property type="nucleotide sequence ID" value="NZ_QPIE01000005.1"/>
</dbReference>
<evidence type="ECO:0000313" key="1">
    <source>
        <dbReference type="EMBL" id="RCU42607.1"/>
    </source>
</evidence>
<keyword evidence="2" id="KW-1185">Reference proteome</keyword>
<protein>
    <submittedName>
        <fullName evidence="1">GxxExxY protein</fullName>
    </submittedName>
</protein>
<dbReference type="Gene3D" id="3.90.320.10">
    <property type="match status" value="1"/>
</dbReference>
<accession>A0A368MWI4</accession>
<dbReference type="InterPro" id="IPR011604">
    <property type="entry name" value="PDDEXK-like_dom_sf"/>
</dbReference>
<organism evidence="1 2">
    <name type="scientific">Chryseobacterium lacus</name>
    <dbReference type="NCBI Taxonomy" id="2058346"/>
    <lineage>
        <taxon>Bacteria</taxon>
        <taxon>Pseudomonadati</taxon>
        <taxon>Bacteroidota</taxon>
        <taxon>Flavobacteriia</taxon>
        <taxon>Flavobacteriales</taxon>
        <taxon>Weeksellaceae</taxon>
        <taxon>Chryseobacterium group</taxon>
        <taxon>Chryseobacterium</taxon>
    </lineage>
</organism>
<dbReference type="NCBIfam" id="TIGR04256">
    <property type="entry name" value="GxxExxY"/>
    <property type="match status" value="1"/>
</dbReference>
<reference evidence="1 2" key="1">
    <citation type="submission" date="2018-07" db="EMBL/GenBank/DDBJ databases">
        <title>Chryseobacterium lacus sp. nov., isolated from lake water.</title>
        <authorList>
            <person name="Li C.-M."/>
        </authorList>
    </citation>
    <scope>NUCLEOTIDE SEQUENCE [LARGE SCALE GENOMIC DNA]</scope>
    <source>
        <strain evidence="1 2">YLOS41</strain>
    </source>
</reference>
<dbReference type="Proteomes" id="UP000252172">
    <property type="component" value="Unassembled WGS sequence"/>
</dbReference>
<comment type="caution">
    <text evidence="1">The sequence shown here is derived from an EMBL/GenBank/DDBJ whole genome shotgun (WGS) entry which is preliminary data.</text>
</comment>
<dbReference type="EMBL" id="QPIE01000005">
    <property type="protein sequence ID" value="RCU42607.1"/>
    <property type="molecule type" value="Genomic_DNA"/>
</dbReference>
<dbReference type="InterPro" id="IPR026350">
    <property type="entry name" value="GxxExxY"/>
</dbReference>
<evidence type="ECO:0000313" key="2">
    <source>
        <dbReference type="Proteomes" id="UP000252172"/>
    </source>
</evidence>
<gene>
    <name evidence="1" type="ORF">DQ356_07205</name>
</gene>
<dbReference type="Pfam" id="PF13366">
    <property type="entry name" value="PDDEXK_3"/>
    <property type="match status" value="1"/>
</dbReference>
<name>A0A368MWI4_9FLAO</name>